<dbReference type="Gene3D" id="1.10.510.10">
    <property type="entry name" value="Transferase(Phosphotransferase) domain 1"/>
    <property type="match status" value="1"/>
</dbReference>
<evidence type="ECO:0000259" key="1">
    <source>
        <dbReference type="PROSITE" id="PS50011"/>
    </source>
</evidence>
<evidence type="ECO:0000313" key="3">
    <source>
        <dbReference type="Proteomes" id="UP000018888"/>
    </source>
</evidence>
<dbReference type="InterPro" id="IPR000719">
    <property type="entry name" value="Prot_kinase_dom"/>
</dbReference>
<evidence type="ECO:0000313" key="2">
    <source>
        <dbReference type="EMBL" id="POG75259.1"/>
    </source>
</evidence>
<comment type="caution">
    <text evidence="2">The sequence shown here is derived from an EMBL/GenBank/DDBJ whole genome shotgun (WGS) entry which is preliminary data.</text>
</comment>
<protein>
    <submittedName>
        <fullName evidence="2">Kinase-like domain-containing protein</fullName>
    </submittedName>
</protein>
<name>A0A2P4QCA0_RHIID</name>
<proteinExistence type="predicted"/>
<dbReference type="PROSITE" id="PS50011">
    <property type="entry name" value="PROTEIN_KINASE_DOM"/>
    <property type="match status" value="1"/>
</dbReference>
<organism evidence="2 3">
    <name type="scientific">Rhizophagus irregularis (strain DAOM 181602 / DAOM 197198 / MUCL 43194)</name>
    <name type="common">Arbuscular mycorrhizal fungus</name>
    <name type="synonym">Glomus intraradices</name>
    <dbReference type="NCBI Taxonomy" id="747089"/>
    <lineage>
        <taxon>Eukaryota</taxon>
        <taxon>Fungi</taxon>
        <taxon>Fungi incertae sedis</taxon>
        <taxon>Mucoromycota</taxon>
        <taxon>Glomeromycotina</taxon>
        <taxon>Glomeromycetes</taxon>
        <taxon>Glomerales</taxon>
        <taxon>Glomeraceae</taxon>
        <taxon>Rhizophagus</taxon>
    </lineage>
</organism>
<dbReference type="GO" id="GO:0005524">
    <property type="term" value="F:ATP binding"/>
    <property type="evidence" value="ECO:0007669"/>
    <property type="project" value="InterPro"/>
</dbReference>
<dbReference type="VEuPathDB" id="FungiDB:RhiirFUN_005917"/>
<accession>A0A2P4QCA0</accession>
<dbReference type="Pfam" id="PF07714">
    <property type="entry name" value="PK_Tyr_Ser-Thr"/>
    <property type="match status" value="1"/>
</dbReference>
<dbReference type="InterPro" id="IPR001245">
    <property type="entry name" value="Ser-Thr/Tyr_kinase_cat_dom"/>
</dbReference>
<dbReference type="EMBL" id="AUPC02000063">
    <property type="protein sequence ID" value="POG75259.1"/>
    <property type="molecule type" value="Genomic_DNA"/>
</dbReference>
<dbReference type="AlphaFoldDB" id="A0A2P4QCA0"/>
<feature type="non-terminal residue" evidence="2">
    <location>
        <position position="1"/>
    </location>
</feature>
<dbReference type="PRINTS" id="PR00109">
    <property type="entry name" value="TYRKINASE"/>
</dbReference>
<feature type="domain" description="Protein kinase" evidence="1">
    <location>
        <begin position="16"/>
        <end position="275"/>
    </location>
</feature>
<dbReference type="InterPro" id="IPR051681">
    <property type="entry name" value="Ser/Thr_Kinases-Pseudokinases"/>
</dbReference>
<sequence length="387" mass="45197">DFLLKNGLKWIPYNKFKNVEYLNEGGFGTIYKATRLKNNRDEEVILKCHKYLNENLNEFLKEWKYHASVLSSNDIIYFYGFTEDPNTSKYMIVMDYANKGNLRENLTSIVENNWNQKLYILYEIISGLNKIHKENLIHCDFHDGNILNHNDKNKDKFYISDLGLCQPVKLFLKKYDIYGVLPFMAPEVLRGNSYTPESDIYSFSMIMWEVTSGVPPFYDRAHDIQLSLSICKGERPEIIENTPQCYVNLMKKCWNEDPLKRPSTSKVESVIRNWIFRPYNDKVSEELKSNIMEFINAPIGYNNLVTKSHSKTCYKSRLLDFTSKKLNEILESEDSQTNENTSKKLNEILENENSQAIVEANELLVSEDLNDYIIKDLGSLGMVYCDI</sequence>
<dbReference type="GO" id="GO:0004674">
    <property type="term" value="F:protein serine/threonine kinase activity"/>
    <property type="evidence" value="ECO:0007669"/>
    <property type="project" value="TreeGrafter"/>
</dbReference>
<dbReference type="PANTHER" id="PTHR44329">
    <property type="entry name" value="SERINE/THREONINE-PROTEIN KINASE TNNI3K-RELATED"/>
    <property type="match status" value="1"/>
</dbReference>
<reference evidence="2 3" key="1">
    <citation type="journal article" date="2013" name="Proc. Natl. Acad. Sci. U.S.A.">
        <title>Genome of an arbuscular mycorrhizal fungus provides insight into the oldest plant symbiosis.</title>
        <authorList>
            <person name="Tisserant E."/>
            <person name="Malbreil M."/>
            <person name="Kuo A."/>
            <person name="Kohler A."/>
            <person name="Symeonidi A."/>
            <person name="Balestrini R."/>
            <person name="Charron P."/>
            <person name="Duensing N."/>
            <person name="Frei Dit Frey N."/>
            <person name="Gianinazzi-Pearson V."/>
            <person name="Gilbert L.B."/>
            <person name="Handa Y."/>
            <person name="Herr J.R."/>
            <person name="Hijri M."/>
            <person name="Koul R."/>
            <person name="Kawaguchi M."/>
            <person name="Krajinski F."/>
            <person name="Lammers P.J."/>
            <person name="Masclaux F.G."/>
            <person name="Murat C."/>
            <person name="Morin E."/>
            <person name="Ndikumana S."/>
            <person name="Pagni M."/>
            <person name="Petitpierre D."/>
            <person name="Requena N."/>
            <person name="Rosikiewicz P."/>
            <person name="Riley R."/>
            <person name="Saito K."/>
            <person name="San Clemente H."/>
            <person name="Shapiro H."/>
            <person name="van Tuinen D."/>
            <person name="Becard G."/>
            <person name="Bonfante P."/>
            <person name="Paszkowski U."/>
            <person name="Shachar-Hill Y.Y."/>
            <person name="Tuskan G.A."/>
            <person name="Young P.W."/>
            <person name="Sanders I.R."/>
            <person name="Henrissat B."/>
            <person name="Rensing S.A."/>
            <person name="Grigoriev I.V."/>
            <person name="Corradi N."/>
            <person name="Roux C."/>
            <person name="Martin F."/>
        </authorList>
    </citation>
    <scope>NUCLEOTIDE SEQUENCE [LARGE SCALE GENOMIC DNA]</scope>
    <source>
        <strain evidence="2 3">DAOM 197198</strain>
    </source>
</reference>
<dbReference type="SUPFAM" id="SSF56112">
    <property type="entry name" value="Protein kinase-like (PK-like)"/>
    <property type="match status" value="1"/>
</dbReference>
<dbReference type="Proteomes" id="UP000018888">
    <property type="component" value="Unassembled WGS sequence"/>
</dbReference>
<gene>
    <name evidence="2" type="ORF">GLOIN_2v1568446</name>
</gene>
<dbReference type="InterPro" id="IPR011009">
    <property type="entry name" value="Kinase-like_dom_sf"/>
</dbReference>
<keyword evidence="3" id="KW-1185">Reference proteome</keyword>
<reference evidence="2 3" key="2">
    <citation type="journal article" date="2018" name="New Phytol.">
        <title>High intraspecific genome diversity in the model arbuscular mycorrhizal symbiont Rhizophagus irregularis.</title>
        <authorList>
            <person name="Chen E.C.H."/>
            <person name="Morin E."/>
            <person name="Beaudet D."/>
            <person name="Noel J."/>
            <person name="Yildirir G."/>
            <person name="Ndikumana S."/>
            <person name="Charron P."/>
            <person name="St-Onge C."/>
            <person name="Giorgi J."/>
            <person name="Kruger M."/>
            <person name="Marton T."/>
            <person name="Ropars J."/>
            <person name="Grigoriev I.V."/>
            <person name="Hainaut M."/>
            <person name="Henrissat B."/>
            <person name="Roux C."/>
            <person name="Martin F."/>
            <person name="Corradi N."/>
        </authorList>
    </citation>
    <scope>NUCLEOTIDE SEQUENCE [LARGE SCALE GENOMIC DNA]</scope>
    <source>
        <strain evidence="2 3">DAOM 197198</strain>
    </source>
</reference>